<sequence>MGLFSWFLPKRAPPPVIPTDEVVPLRFVDSLYPISFDFSTVFREPLDTEILRASAEKVLRKPGWRELGARVRRSQNGGLEYHLPREYSEDRPALMFTTETHDMSIDEHPVLRKLPKATGEPTIFEPTAASLRPYMRSPTTPQKLDDWLYNDIPQLSIHVVNFEDATTITLTMLHTLTDLMGVISFFREWLATLHGREDTILPYIGFRDQDPLENLQLGKQPPRYMFADMLLQGWNFFKFIIRDMIERFRYPDASLRFFSVPSSFVDKLTASATAELASAQKEQGLPTDQAFVTDSDVLCAWWTRLVVRQLGCAPERPVQLMNRFDSRGILAKMGLLPDGGRVTLMGNAAYNASCFTPASRYLDDGYPLGRLAGEVRDSITAHRTVEQLQAQDAAFRDIRRSTGRPPIYGDPDMLICFFTNWYRGKLFQMDFSPAAVNRATRGAGEEKTKRVTPVFMSCTGIESRWAMRNATAILGKSNSGDWWLVSRLRRDVWEKIELELKKMK</sequence>
<evidence type="ECO:0000313" key="1">
    <source>
        <dbReference type="EMBL" id="PVH91725.1"/>
    </source>
</evidence>
<evidence type="ECO:0000313" key="2">
    <source>
        <dbReference type="Proteomes" id="UP000244855"/>
    </source>
</evidence>
<proteinExistence type="predicted"/>
<dbReference type="EMBL" id="KZ805793">
    <property type="protein sequence ID" value="PVH91725.1"/>
    <property type="molecule type" value="Genomic_DNA"/>
</dbReference>
<dbReference type="InterPro" id="IPR023213">
    <property type="entry name" value="CAT-like_dom_sf"/>
</dbReference>
<dbReference type="STRING" id="97972.A0A2V1D158"/>
<organism evidence="1 2">
    <name type="scientific">Periconia macrospinosa</name>
    <dbReference type="NCBI Taxonomy" id="97972"/>
    <lineage>
        <taxon>Eukaryota</taxon>
        <taxon>Fungi</taxon>
        <taxon>Dikarya</taxon>
        <taxon>Ascomycota</taxon>
        <taxon>Pezizomycotina</taxon>
        <taxon>Dothideomycetes</taxon>
        <taxon>Pleosporomycetidae</taxon>
        <taxon>Pleosporales</taxon>
        <taxon>Massarineae</taxon>
        <taxon>Periconiaceae</taxon>
        <taxon>Periconia</taxon>
    </lineage>
</organism>
<dbReference type="Proteomes" id="UP000244855">
    <property type="component" value="Unassembled WGS sequence"/>
</dbReference>
<gene>
    <name evidence="1" type="ORF">DM02DRAFT_703120</name>
</gene>
<protein>
    <recommendedName>
        <fullName evidence="3">LysR family regulatory protein</fullName>
    </recommendedName>
</protein>
<dbReference type="AlphaFoldDB" id="A0A2V1D158"/>
<name>A0A2V1D158_9PLEO</name>
<dbReference type="Gene3D" id="3.30.559.10">
    <property type="entry name" value="Chloramphenicol acetyltransferase-like domain"/>
    <property type="match status" value="2"/>
</dbReference>
<dbReference type="OrthoDB" id="21502at2759"/>
<evidence type="ECO:0008006" key="3">
    <source>
        <dbReference type="Google" id="ProtNLM"/>
    </source>
</evidence>
<keyword evidence="2" id="KW-1185">Reference proteome</keyword>
<reference evidence="1 2" key="1">
    <citation type="journal article" date="2018" name="Sci. Rep.">
        <title>Comparative genomics provides insights into the lifestyle and reveals functional heterogeneity of dark septate endophytic fungi.</title>
        <authorList>
            <person name="Knapp D.G."/>
            <person name="Nemeth J.B."/>
            <person name="Barry K."/>
            <person name="Hainaut M."/>
            <person name="Henrissat B."/>
            <person name="Johnson J."/>
            <person name="Kuo A."/>
            <person name="Lim J.H.P."/>
            <person name="Lipzen A."/>
            <person name="Nolan M."/>
            <person name="Ohm R.A."/>
            <person name="Tamas L."/>
            <person name="Grigoriev I.V."/>
            <person name="Spatafora J.W."/>
            <person name="Nagy L.G."/>
            <person name="Kovacs G.M."/>
        </authorList>
    </citation>
    <scope>NUCLEOTIDE SEQUENCE [LARGE SCALE GENOMIC DNA]</scope>
    <source>
        <strain evidence="1 2">DSE2036</strain>
    </source>
</reference>
<accession>A0A2V1D158</accession>